<proteinExistence type="inferred from homology"/>
<gene>
    <name evidence="6" type="primary">LOC106742688</name>
</gene>
<dbReference type="Pfam" id="PF11838">
    <property type="entry name" value="ERAP1_C"/>
    <property type="match status" value="1"/>
</dbReference>
<dbReference type="GO" id="GO:0042277">
    <property type="term" value="F:peptide binding"/>
    <property type="evidence" value="ECO:0007669"/>
    <property type="project" value="TreeGrafter"/>
</dbReference>
<dbReference type="SUPFAM" id="SSF63737">
    <property type="entry name" value="Leukotriene A4 hydrolase N-terminal domain"/>
    <property type="match status" value="1"/>
</dbReference>
<dbReference type="InterPro" id="IPR027268">
    <property type="entry name" value="Peptidase_M4/M1_CTD_sf"/>
</dbReference>
<reference evidence="6" key="1">
    <citation type="submission" date="2025-08" db="UniProtKB">
        <authorList>
            <consortium name="RefSeq"/>
        </authorList>
    </citation>
    <scope>IDENTIFICATION</scope>
</reference>
<comment type="similarity">
    <text evidence="1">Belongs to the peptidase M1 family.</text>
</comment>
<dbReference type="Proteomes" id="UP000515204">
    <property type="component" value="Unplaced"/>
</dbReference>
<feature type="domain" description="Peptidase M1 membrane alanine aminopeptidase" evidence="2">
    <location>
        <begin position="225"/>
        <end position="397"/>
    </location>
</feature>
<dbReference type="InterPro" id="IPR014782">
    <property type="entry name" value="Peptidase_M1_dom"/>
</dbReference>
<dbReference type="PANTHER" id="PTHR11533:SF299">
    <property type="entry name" value="AMINOPEPTIDASE"/>
    <property type="match status" value="1"/>
</dbReference>
<name>A0A6P3WZ71_DINQU</name>
<dbReference type="Gene3D" id="2.60.40.1910">
    <property type="match status" value="2"/>
</dbReference>
<evidence type="ECO:0000259" key="3">
    <source>
        <dbReference type="Pfam" id="PF11838"/>
    </source>
</evidence>
<dbReference type="Gene3D" id="1.10.390.10">
    <property type="entry name" value="Neutral Protease Domain 2"/>
    <property type="match status" value="1"/>
</dbReference>
<feature type="domain" description="ERAP1-like C-terminal" evidence="3">
    <location>
        <begin position="573"/>
        <end position="668"/>
    </location>
</feature>
<evidence type="ECO:0000313" key="6">
    <source>
        <dbReference type="RefSeq" id="XP_014471370.1"/>
    </source>
</evidence>
<dbReference type="Pfam" id="PF01433">
    <property type="entry name" value="Peptidase_M1"/>
    <property type="match status" value="1"/>
</dbReference>
<protein>
    <submittedName>
        <fullName evidence="6">Glutamyl aminopeptidase-like</fullName>
    </submittedName>
</protein>
<organism evidence="5 6">
    <name type="scientific">Dinoponera quadriceps</name>
    <name type="common">South American ant</name>
    <dbReference type="NCBI Taxonomy" id="609295"/>
    <lineage>
        <taxon>Eukaryota</taxon>
        <taxon>Metazoa</taxon>
        <taxon>Ecdysozoa</taxon>
        <taxon>Arthropoda</taxon>
        <taxon>Hexapoda</taxon>
        <taxon>Insecta</taxon>
        <taxon>Pterygota</taxon>
        <taxon>Neoptera</taxon>
        <taxon>Endopterygota</taxon>
        <taxon>Hymenoptera</taxon>
        <taxon>Apocrita</taxon>
        <taxon>Aculeata</taxon>
        <taxon>Formicoidea</taxon>
        <taxon>Formicidae</taxon>
        <taxon>Ponerinae</taxon>
        <taxon>Ponerini</taxon>
        <taxon>Dinoponera</taxon>
    </lineage>
</organism>
<dbReference type="Gene3D" id="1.10.3480.20">
    <property type="match status" value="1"/>
</dbReference>
<dbReference type="GO" id="GO:0008270">
    <property type="term" value="F:zinc ion binding"/>
    <property type="evidence" value="ECO:0007669"/>
    <property type="project" value="InterPro"/>
</dbReference>
<dbReference type="GO" id="GO:0070006">
    <property type="term" value="F:metalloaminopeptidase activity"/>
    <property type="evidence" value="ECO:0007669"/>
    <property type="project" value="TreeGrafter"/>
</dbReference>
<dbReference type="PANTHER" id="PTHR11533">
    <property type="entry name" value="PROTEASE M1 ZINC METALLOPROTEASE"/>
    <property type="match status" value="1"/>
</dbReference>
<evidence type="ECO:0000256" key="1">
    <source>
        <dbReference type="ARBA" id="ARBA00010136"/>
    </source>
</evidence>
<dbReference type="SUPFAM" id="SSF55486">
    <property type="entry name" value="Metalloproteases ('zincins'), catalytic domain"/>
    <property type="match status" value="1"/>
</dbReference>
<dbReference type="InterPro" id="IPR024571">
    <property type="entry name" value="ERAP1-like_C_dom"/>
</dbReference>
<evidence type="ECO:0000313" key="5">
    <source>
        <dbReference type="Proteomes" id="UP000515204"/>
    </source>
</evidence>
<dbReference type="InterPro" id="IPR045357">
    <property type="entry name" value="Aminopeptidase_N-like_N"/>
</dbReference>
<dbReference type="GO" id="GO:0016020">
    <property type="term" value="C:membrane"/>
    <property type="evidence" value="ECO:0007669"/>
    <property type="project" value="TreeGrafter"/>
</dbReference>
<feature type="domain" description="Aminopeptidase N-like N-terminal" evidence="4">
    <location>
        <begin position="4"/>
        <end position="177"/>
    </location>
</feature>
<dbReference type="AlphaFoldDB" id="A0A6P3WZ71"/>
<dbReference type="GeneID" id="106742688"/>
<dbReference type="Gene3D" id="2.60.40.1730">
    <property type="entry name" value="tricorn interacting facor f3 domain"/>
    <property type="match status" value="1"/>
</dbReference>
<keyword evidence="5" id="KW-1185">Reference proteome</keyword>
<evidence type="ECO:0000259" key="4">
    <source>
        <dbReference type="Pfam" id="PF17900"/>
    </source>
</evidence>
<dbReference type="GO" id="GO:0006508">
    <property type="term" value="P:proteolysis"/>
    <property type="evidence" value="ECO:0007669"/>
    <property type="project" value="TreeGrafter"/>
</dbReference>
<dbReference type="KEGG" id="dqu:106742688"/>
<dbReference type="GO" id="GO:0043171">
    <property type="term" value="P:peptide catabolic process"/>
    <property type="evidence" value="ECO:0007669"/>
    <property type="project" value="TreeGrafter"/>
</dbReference>
<dbReference type="Pfam" id="PF17900">
    <property type="entry name" value="Peptidase_M1_N"/>
    <property type="match status" value="1"/>
</dbReference>
<accession>A0A6P3WZ71</accession>
<dbReference type="InterPro" id="IPR042097">
    <property type="entry name" value="Aminopeptidase_N-like_N_sf"/>
</dbReference>
<dbReference type="RefSeq" id="XP_014471370.1">
    <property type="nucleotide sequence ID" value="XM_014615884.1"/>
</dbReference>
<dbReference type="GO" id="GO:0005615">
    <property type="term" value="C:extracellular space"/>
    <property type="evidence" value="ECO:0007669"/>
    <property type="project" value="TreeGrafter"/>
</dbReference>
<evidence type="ECO:0000259" key="2">
    <source>
        <dbReference type="Pfam" id="PF01433"/>
    </source>
</evidence>
<dbReference type="OrthoDB" id="275509at2759"/>
<dbReference type="GO" id="GO:0005737">
    <property type="term" value="C:cytoplasm"/>
    <property type="evidence" value="ECO:0007669"/>
    <property type="project" value="TreeGrafter"/>
</dbReference>
<sequence>MLTPYMDTFHGESSVLLQLLTPMRNIGLHAYKLQIEDESVKLVAHKDNTVRKPQAYSYCENRQILVFKFDDKIKRGEYTLSMKFNGSLLGITGFVATNRTDHQGQTRQSYVTLFGTNDARRAFPCWDGPVWKSKFNISVVHPRTHRAWSNMPLKDQRMTKLADNKTLTNFKTTPNLPAQSLIIAVVDVEHVDILYNDTLHPTWKIYIWCTHEKKDQVDVMSVAVPRIVNFLTKYMGIAWKNSGIDLIAFPNLPTKFVGGWGLVIVREEDVIDKGNFIGYKIEVQRTVAYAIIQQFIATFSGSTTWFVERLTKGLALYLSYYIIEESHLYDQMTDLYVTQIQQPALHNDIILNVSYITDNSDPIYTSLINNKASVSMHMLQHIIQKEKFNQGIAKILNFEHISQYPYPSRNNNRFREWYTPITYTTQQELNFSNTSPRLWLADEIITINVTNPKHWIIFNIQQTSDYTSASYDWWQLFQREIVVDRYKYNLEHVMYKWTSQTNYPVLTFVEHEDDYSRHISQYPYPSRNNNRFREWYTPITYTTQQELNFSNTSPRLWLADEIITINVTNPKHWIIFNIQQTNFYRVNYNTDYWFYITHHLNENDYRKIHRLNRAQLIDDAYHFMMMQEMHYTVFLELTGYMWKEMDYVPWHSMANVLHYMSPFFDFLESEYFKNAPSIP</sequence>
<dbReference type="InterPro" id="IPR050344">
    <property type="entry name" value="Peptidase_M1_aminopeptidases"/>
</dbReference>